<dbReference type="GO" id="GO:0005524">
    <property type="term" value="F:ATP binding"/>
    <property type="evidence" value="ECO:0007669"/>
    <property type="project" value="UniProtKB-KW"/>
</dbReference>
<keyword evidence="6" id="KW-1185">Reference proteome</keyword>
<proteinExistence type="predicted"/>
<dbReference type="InterPro" id="IPR003593">
    <property type="entry name" value="AAA+_ATPase"/>
</dbReference>
<dbReference type="InterPro" id="IPR027417">
    <property type="entry name" value="P-loop_NTPase"/>
</dbReference>
<evidence type="ECO:0000256" key="2">
    <source>
        <dbReference type="ARBA" id="ARBA00022741"/>
    </source>
</evidence>
<dbReference type="Gene3D" id="3.40.50.300">
    <property type="entry name" value="P-loop containing nucleotide triphosphate hydrolases"/>
    <property type="match status" value="1"/>
</dbReference>
<keyword evidence="3 5" id="KW-0067">ATP-binding</keyword>
<dbReference type="CDD" id="cd03230">
    <property type="entry name" value="ABC_DR_subfamily_A"/>
    <property type="match status" value="1"/>
</dbReference>
<dbReference type="PANTHER" id="PTHR43582:SF2">
    <property type="entry name" value="LINEARMYCIN RESISTANCE ATP-BINDING PROTEIN LNRL"/>
    <property type="match status" value="1"/>
</dbReference>
<feature type="domain" description="ABC transporter" evidence="4">
    <location>
        <begin position="3"/>
        <end position="233"/>
    </location>
</feature>
<dbReference type="PANTHER" id="PTHR43582">
    <property type="entry name" value="LINEARMYCIN RESISTANCE ATP-BINDING PROTEIN LNRL"/>
    <property type="match status" value="1"/>
</dbReference>
<keyword evidence="1" id="KW-0813">Transport</keyword>
<dbReference type="RefSeq" id="WP_207672013.1">
    <property type="nucleotide sequence ID" value="NZ_JAFREM010000004.1"/>
</dbReference>
<dbReference type="InterPro" id="IPR025302">
    <property type="entry name" value="DrrA1/2-like_C"/>
</dbReference>
<dbReference type="Proteomes" id="UP000664601">
    <property type="component" value="Unassembled WGS sequence"/>
</dbReference>
<keyword evidence="2" id="KW-0547">Nucleotide-binding</keyword>
<sequence>MMIEIENLVKRYGDLTAINHLNLQVREGEILGLLGPNGSGKSTTINCILSLLSYDRGSIKIFGEDMSPEKYNIKQKIGVVPQEIAVFEELRVRDNIDYYCGLYVNDKKTRNQYVDEVISLVGLEEFCRFFPKQLSGGLKRRLNIACGIVHKPDLIFLDEPTVAVDPQSRNKILESIKELNRQGATIVYTTHYMEEVEILCNQIVIIDQGQVIAEGTKEQLKNMVRTNEKVILEVPEISQAQLKAISELPGVLDISYDELHLVLRTKELKESMLPLLSYLEQESIPFANLQTEEATLNDVFLEITGKELRD</sequence>
<protein>
    <submittedName>
        <fullName evidence="5">ABC transporter ATP-binding protein</fullName>
    </submittedName>
</protein>
<gene>
    <name evidence="5" type="ORF">JZO70_02770</name>
</gene>
<dbReference type="Pfam" id="PF00005">
    <property type="entry name" value="ABC_tran"/>
    <property type="match status" value="1"/>
</dbReference>
<accession>A0ABS3L616</accession>
<comment type="caution">
    <text evidence="5">The sequence shown here is derived from an EMBL/GenBank/DDBJ whole genome shotgun (WGS) entry which is preliminary data.</text>
</comment>
<dbReference type="EMBL" id="JAFREM010000004">
    <property type="protein sequence ID" value="MBO1305069.1"/>
    <property type="molecule type" value="Genomic_DNA"/>
</dbReference>
<dbReference type="SMART" id="SM00382">
    <property type="entry name" value="AAA"/>
    <property type="match status" value="1"/>
</dbReference>
<name>A0ABS3L616_9ENTE</name>
<evidence type="ECO:0000259" key="4">
    <source>
        <dbReference type="PROSITE" id="PS50893"/>
    </source>
</evidence>
<evidence type="ECO:0000313" key="5">
    <source>
        <dbReference type="EMBL" id="MBO1305069.1"/>
    </source>
</evidence>
<dbReference type="PROSITE" id="PS50893">
    <property type="entry name" value="ABC_TRANSPORTER_2"/>
    <property type="match status" value="1"/>
</dbReference>
<reference evidence="5 6" key="1">
    <citation type="submission" date="2021-03" db="EMBL/GenBank/DDBJ databases">
        <title>Enterococcal diversity collection.</title>
        <authorList>
            <person name="Gilmore M.S."/>
            <person name="Schwartzman J."/>
            <person name="Van Tyne D."/>
            <person name="Martin M."/>
            <person name="Earl A.M."/>
            <person name="Manson A.L."/>
            <person name="Straub T."/>
            <person name="Salamzade R."/>
            <person name="Saavedra J."/>
            <person name="Lebreton F."/>
            <person name="Prichula J."/>
            <person name="Schaufler K."/>
            <person name="Gaca A."/>
            <person name="Sgardioli B."/>
            <person name="Wagenaar J."/>
            <person name="Strong T."/>
        </authorList>
    </citation>
    <scope>NUCLEOTIDE SEQUENCE [LARGE SCALE GENOMIC DNA]</scope>
    <source>
        <strain evidence="5 6">669A</strain>
    </source>
</reference>
<dbReference type="Pfam" id="PF13732">
    <property type="entry name" value="DrrA1-3_C"/>
    <property type="match status" value="1"/>
</dbReference>
<dbReference type="SUPFAM" id="SSF52540">
    <property type="entry name" value="P-loop containing nucleoside triphosphate hydrolases"/>
    <property type="match status" value="1"/>
</dbReference>
<dbReference type="InterPro" id="IPR003439">
    <property type="entry name" value="ABC_transporter-like_ATP-bd"/>
</dbReference>
<evidence type="ECO:0000256" key="1">
    <source>
        <dbReference type="ARBA" id="ARBA00022448"/>
    </source>
</evidence>
<evidence type="ECO:0000256" key="3">
    <source>
        <dbReference type="ARBA" id="ARBA00022840"/>
    </source>
</evidence>
<evidence type="ECO:0000313" key="6">
    <source>
        <dbReference type="Proteomes" id="UP000664601"/>
    </source>
</evidence>
<organism evidence="5 6">
    <name type="scientific">Candidatus Enterococcus moelleringii</name>
    <dbReference type="NCBI Taxonomy" id="2815325"/>
    <lineage>
        <taxon>Bacteria</taxon>
        <taxon>Bacillati</taxon>
        <taxon>Bacillota</taxon>
        <taxon>Bacilli</taxon>
        <taxon>Lactobacillales</taxon>
        <taxon>Enterococcaceae</taxon>
        <taxon>Enterococcus</taxon>
    </lineage>
</organism>